<feature type="domain" description="GST C-terminal" evidence="2">
    <location>
        <begin position="92"/>
        <end position="240"/>
    </location>
</feature>
<dbReference type="Pfam" id="PF14497">
    <property type="entry name" value="GST_C_3"/>
    <property type="match status" value="1"/>
</dbReference>
<dbReference type="PROSITE" id="PS50404">
    <property type="entry name" value="GST_NTER"/>
    <property type="match status" value="1"/>
</dbReference>
<proteinExistence type="predicted"/>
<dbReference type="PROSITE" id="PS50405">
    <property type="entry name" value="GST_CTER"/>
    <property type="match status" value="1"/>
</dbReference>
<dbReference type="InterPro" id="IPR036249">
    <property type="entry name" value="Thioredoxin-like_sf"/>
</dbReference>
<accession>A0A8B6X4F3</accession>
<dbReference type="RefSeq" id="WP_028311318.1">
    <property type="nucleotide sequence ID" value="NZ_AXWS01000008.1"/>
</dbReference>
<dbReference type="InterPro" id="IPR004046">
    <property type="entry name" value="GST_C"/>
</dbReference>
<keyword evidence="3" id="KW-1185">Reference proteome</keyword>
<dbReference type="GO" id="GO:0006749">
    <property type="term" value="P:glutathione metabolic process"/>
    <property type="evidence" value="ECO:0007669"/>
    <property type="project" value="TreeGrafter"/>
</dbReference>
<protein>
    <submittedName>
        <fullName evidence="4">Glutathione S-transferase family protein</fullName>
    </submittedName>
</protein>
<feature type="domain" description="GST N-terminal" evidence="1">
    <location>
        <begin position="2"/>
        <end position="90"/>
    </location>
</feature>
<evidence type="ECO:0000313" key="4">
    <source>
        <dbReference type="RefSeq" id="WP_028311318.1"/>
    </source>
</evidence>
<dbReference type="Proteomes" id="UP000675920">
    <property type="component" value="Unplaced"/>
</dbReference>
<name>A0A8B6X4F3_9BURK</name>
<dbReference type="GO" id="GO:0004364">
    <property type="term" value="F:glutathione transferase activity"/>
    <property type="evidence" value="ECO:0007669"/>
    <property type="project" value="TreeGrafter"/>
</dbReference>
<evidence type="ECO:0000259" key="2">
    <source>
        <dbReference type="PROSITE" id="PS50405"/>
    </source>
</evidence>
<dbReference type="Gene3D" id="3.40.30.10">
    <property type="entry name" value="Glutaredoxin"/>
    <property type="match status" value="1"/>
</dbReference>
<dbReference type="InterPro" id="IPR004045">
    <property type="entry name" value="Glutathione_S-Trfase_N"/>
</dbReference>
<organism evidence="3 4">
    <name type="scientific">Derxia gummosa DSM 723</name>
    <dbReference type="NCBI Taxonomy" id="1121388"/>
    <lineage>
        <taxon>Bacteria</taxon>
        <taxon>Pseudomonadati</taxon>
        <taxon>Pseudomonadota</taxon>
        <taxon>Betaproteobacteria</taxon>
        <taxon>Burkholderiales</taxon>
        <taxon>Alcaligenaceae</taxon>
        <taxon>Derxia</taxon>
    </lineage>
</organism>
<dbReference type="CDD" id="cd03192">
    <property type="entry name" value="GST_C_Sigma_like"/>
    <property type="match status" value="1"/>
</dbReference>
<dbReference type="PANTHER" id="PTHR11571">
    <property type="entry name" value="GLUTATHIONE S-TRANSFERASE"/>
    <property type="match status" value="1"/>
</dbReference>
<dbReference type="SUPFAM" id="SSF47616">
    <property type="entry name" value="GST C-terminal domain-like"/>
    <property type="match status" value="1"/>
</dbReference>
<dbReference type="InterPro" id="IPR050213">
    <property type="entry name" value="GST_superfamily"/>
</dbReference>
<sequence length="242" mass="27139">MAIELFYWPGLQGRGEFVRLALEEAGIEYIEVGAGAESEGRGVPAITHWLDGEDVQRPPFAPPFIKVGDRVIGQTALILMWIGEHYGLAPKDEPGRLWTHQIQLTIADAVVEAHESHHPVSAGLYYEDQRAEAQRRAIDFREQRIPKFLRWFETLLARNPAGPEWLVGDALTYADLSLFQLVEGLSYSYPKATARALAECPKVVALHAHVGNRPRIRAYLHSGRRIAFSEGGIFRSYPELDA</sequence>
<dbReference type="InterPro" id="IPR010987">
    <property type="entry name" value="Glutathione-S-Trfase_C-like"/>
</dbReference>
<reference evidence="4" key="1">
    <citation type="submission" date="2025-08" db="UniProtKB">
        <authorList>
            <consortium name="RefSeq"/>
        </authorList>
    </citation>
    <scope>IDENTIFICATION</scope>
</reference>
<dbReference type="Gene3D" id="1.20.1050.10">
    <property type="match status" value="1"/>
</dbReference>
<dbReference type="InterPro" id="IPR036282">
    <property type="entry name" value="Glutathione-S-Trfase_C_sf"/>
</dbReference>
<dbReference type="PANTHER" id="PTHR11571:SF263">
    <property type="entry name" value="GLUTATHIONE S-TRANSFERASE"/>
    <property type="match status" value="1"/>
</dbReference>
<dbReference type="AlphaFoldDB" id="A0A8B6X4F3"/>
<dbReference type="SUPFAM" id="SSF52833">
    <property type="entry name" value="Thioredoxin-like"/>
    <property type="match status" value="1"/>
</dbReference>
<evidence type="ECO:0000259" key="1">
    <source>
        <dbReference type="PROSITE" id="PS50404"/>
    </source>
</evidence>
<dbReference type="OrthoDB" id="6043394at2"/>
<evidence type="ECO:0000313" key="3">
    <source>
        <dbReference type="Proteomes" id="UP000675920"/>
    </source>
</evidence>